<reference evidence="6" key="1">
    <citation type="submission" date="2023-08" db="EMBL/GenBank/DDBJ databases">
        <title>Nitrogen cycling bacteria in agricultural field soils.</title>
        <authorList>
            <person name="Jang J."/>
        </authorList>
    </citation>
    <scope>NUCLEOTIDE SEQUENCE</scope>
    <source>
        <strain evidence="6">PS3-36</strain>
    </source>
</reference>
<evidence type="ECO:0000256" key="2">
    <source>
        <dbReference type="ARBA" id="ARBA00023125"/>
    </source>
</evidence>
<dbReference type="PROSITE" id="PS51464">
    <property type="entry name" value="SIS"/>
    <property type="match status" value="1"/>
</dbReference>
<dbReference type="Pfam" id="PF01418">
    <property type="entry name" value="HTH_6"/>
    <property type="match status" value="1"/>
</dbReference>
<evidence type="ECO:0000313" key="6">
    <source>
        <dbReference type="EMBL" id="MDQ6600414.1"/>
    </source>
</evidence>
<dbReference type="Gene3D" id="3.40.50.10490">
    <property type="entry name" value="Glucose-6-phosphate isomerase like protein, domain 1"/>
    <property type="match status" value="1"/>
</dbReference>
<dbReference type="AlphaFoldDB" id="A0AA90R1U5"/>
<proteinExistence type="predicted"/>
<dbReference type="GO" id="GO:0097367">
    <property type="term" value="F:carbohydrate derivative binding"/>
    <property type="evidence" value="ECO:0007669"/>
    <property type="project" value="InterPro"/>
</dbReference>
<keyword evidence="1" id="KW-0805">Transcription regulation</keyword>
<dbReference type="InterPro" id="IPR047640">
    <property type="entry name" value="RpiR-like"/>
</dbReference>
<dbReference type="EMBL" id="JAVGVR010000001">
    <property type="protein sequence ID" value="MDQ6600414.1"/>
    <property type="molecule type" value="Genomic_DNA"/>
</dbReference>
<dbReference type="InterPro" id="IPR035472">
    <property type="entry name" value="RpiR-like_SIS"/>
</dbReference>
<evidence type="ECO:0000313" key="7">
    <source>
        <dbReference type="Proteomes" id="UP001178888"/>
    </source>
</evidence>
<dbReference type="SUPFAM" id="SSF46689">
    <property type="entry name" value="Homeodomain-like"/>
    <property type="match status" value="1"/>
</dbReference>
<dbReference type="InterPro" id="IPR036388">
    <property type="entry name" value="WH-like_DNA-bd_sf"/>
</dbReference>
<evidence type="ECO:0000259" key="4">
    <source>
        <dbReference type="PROSITE" id="PS51071"/>
    </source>
</evidence>
<accession>A0AA90R1U5</accession>
<dbReference type="InterPro" id="IPR046348">
    <property type="entry name" value="SIS_dom_sf"/>
</dbReference>
<dbReference type="Proteomes" id="UP001178888">
    <property type="component" value="Unassembled WGS sequence"/>
</dbReference>
<dbReference type="InterPro" id="IPR009057">
    <property type="entry name" value="Homeodomain-like_sf"/>
</dbReference>
<dbReference type="GO" id="GO:0003700">
    <property type="term" value="F:DNA-binding transcription factor activity"/>
    <property type="evidence" value="ECO:0007669"/>
    <property type="project" value="InterPro"/>
</dbReference>
<dbReference type="SUPFAM" id="SSF53697">
    <property type="entry name" value="SIS domain"/>
    <property type="match status" value="1"/>
</dbReference>
<dbReference type="RefSeq" id="WP_308914091.1">
    <property type="nucleotide sequence ID" value="NZ_JAVGVR010000001.1"/>
</dbReference>
<dbReference type="PANTHER" id="PTHR30514">
    <property type="entry name" value="GLUCOKINASE"/>
    <property type="match status" value="1"/>
</dbReference>
<evidence type="ECO:0000256" key="3">
    <source>
        <dbReference type="ARBA" id="ARBA00023163"/>
    </source>
</evidence>
<evidence type="ECO:0000259" key="5">
    <source>
        <dbReference type="PROSITE" id="PS51464"/>
    </source>
</evidence>
<feature type="domain" description="SIS" evidence="5">
    <location>
        <begin position="127"/>
        <end position="264"/>
    </location>
</feature>
<name>A0AA90R1U5_9BACI</name>
<dbReference type="InterPro" id="IPR000281">
    <property type="entry name" value="HTH_RpiR"/>
</dbReference>
<evidence type="ECO:0000256" key="1">
    <source>
        <dbReference type="ARBA" id="ARBA00023015"/>
    </source>
</evidence>
<comment type="caution">
    <text evidence="6">The sequence shown here is derived from an EMBL/GenBank/DDBJ whole genome shotgun (WGS) entry which is preliminary data.</text>
</comment>
<sequence length="284" mass="32295">MINIVFLESLKTQFSTLSKSQQKIAKYLLDQPQQFAIKSAGEIGKAVGVSETTVIRFCYSLQFNGFSEMQKTVRENLLLPKSSLDQYYSNKLELVNQPHFFTNVMDQDCHNIKRTAEQIDEGQFQKAVHHLIQAKQIFITGLRSSFAAAHWLSFTLGLMRKNVFLYKPDTDDLILTLDRMNDQSVFLAISFHRYLKETVKMAELAKNQGATVIGITDSPVAPISQYADVVLTISQPEKSTLDAMPSLFSLLNALVANVSVQNKEQFEKRKHQYETLDVDHLFCD</sequence>
<keyword evidence="2" id="KW-0238">DNA-binding</keyword>
<dbReference type="GO" id="GO:1901135">
    <property type="term" value="P:carbohydrate derivative metabolic process"/>
    <property type="evidence" value="ECO:0007669"/>
    <property type="project" value="InterPro"/>
</dbReference>
<feature type="domain" description="HTH rpiR-type" evidence="4">
    <location>
        <begin position="4"/>
        <end position="80"/>
    </location>
</feature>
<protein>
    <submittedName>
        <fullName evidence="6">MurR/RpiR family transcriptional regulator</fullName>
    </submittedName>
</protein>
<dbReference type="GO" id="GO:0003677">
    <property type="term" value="F:DNA binding"/>
    <property type="evidence" value="ECO:0007669"/>
    <property type="project" value="UniProtKB-KW"/>
</dbReference>
<dbReference type="InterPro" id="IPR001347">
    <property type="entry name" value="SIS_dom"/>
</dbReference>
<dbReference type="Pfam" id="PF01380">
    <property type="entry name" value="SIS"/>
    <property type="match status" value="1"/>
</dbReference>
<dbReference type="PANTHER" id="PTHR30514:SF18">
    <property type="entry name" value="RPIR-FAMILY TRANSCRIPTIONAL REGULATOR"/>
    <property type="match status" value="1"/>
</dbReference>
<dbReference type="Gene3D" id="1.10.10.10">
    <property type="entry name" value="Winged helix-like DNA-binding domain superfamily/Winged helix DNA-binding domain"/>
    <property type="match status" value="1"/>
</dbReference>
<keyword evidence="3" id="KW-0804">Transcription</keyword>
<dbReference type="PROSITE" id="PS51071">
    <property type="entry name" value="HTH_RPIR"/>
    <property type="match status" value="1"/>
</dbReference>
<dbReference type="CDD" id="cd05013">
    <property type="entry name" value="SIS_RpiR"/>
    <property type="match status" value="1"/>
</dbReference>
<organism evidence="6 7">
    <name type="scientific">Bacillus salipaludis</name>
    <dbReference type="NCBI Taxonomy" id="2547811"/>
    <lineage>
        <taxon>Bacteria</taxon>
        <taxon>Bacillati</taxon>
        <taxon>Bacillota</taxon>
        <taxon>Bacilli</taxon>
        <taxon>Bacillales</taxon>
        <taxon>Bacillaceae</taxon>
        <taxon>Bacillus</taxon>
    </lineage>
</organism>
<keyword evidence="7" id="KW-1185">Reference proteome</keyword>
<gene>
    <name evidence="6" type="ORF">RCG21_29535</name>
</gene>